<evidence type="ECO:0000313" key="2">
    <source>
        <dbReference type="Proteomes" id="UP000424527"/>
    </source>
</evidence>
<gene>
    <name evidence="1" type="ORF">D5F01_LYC24432</name>
</gene>
<dbReference type="EMBL" id="REGW02000413">
    <property type="protein sequence ID" value="KAE8277586.1"/>
    <property type="molecule type" value="Genomic_DNA"/>
</dbReference>
<name>A0A6G0HEX3_LARCR</name>
<accession>A0A6G0HEX3</accession>
<dbReference type="Proteomes" id="UP000424527">
    <property type="component" value="Unassembled WGS sequence"/>
</dbReference>
<reference evidence="1 2" key="1">
    <citation type="submission" date="2019-07" db="EMBL/GenBank/DDBJ databases">
        <title>Chromosome genome assembly for large yellow croaker.</title>
        <authorList>
            <person name="Xiao S."/>
        </authorList>
    </citation>
    <scope>NUCLEOTIDE SEQUENCE [LARGE SCALE GENOMIC DNA]</scope>
    <source>
        <strain evidence="1">JMULYC20181020</strain>
        <tissue evidence="1">Muscle</tissue>
    </source>
</reference>
<organism evidence="1 2">
    <name type="scientific">Larimichthys crocea</name>
    <name type="common">Large yellow croaker</name>
    <name type="synonym">Pseudosciaena crocea</name>
    <dbReference type="NCBI Taxonomy" id="215358"/>
    <lineage>
        <taxon>Eukaryota</taxon>
        <taxon>Metazoa</taxon>
        <taxon>Chordata</taxon>
        <taxon>Craniata</taxon>
        <taxon>Vertebrata</taxon>
        <taxon>Euteleostomi</taxon>
        <taxon>Actinopterygii</taxon>
        <taxon>Neopterygii</taxon>
        <taxon>Teleostei</taxon>
        <taxon>Neoteleostei</taxon>
        <taxon>Acanthomorphata</taxon>
        <taxon>Eupercaria</taxon>
        <taxon>Sciaenidae</taxon>
        <taxon>Larimichthys</taxon>
    </lineage>
</organism>
<protein>
    <submittedName>
        <fullName evidence="1">Uncharacterized protein</fullName>
    </submittedName>
</protein>
<evidence type="ECO:0000313" key="1">
    <source>
        <dbReference type="EMBL" id="KAE8277586.1"/>
    </source>
</evidence>
<proteinExistence type="predicted"/>
<sequence length="165" mass="17177">MNVLISPDEVFADLVLDVGVSPGHVLQSSSPSDICSSAHARSRQIRLSVAFISQHATGVTPPSQTAPWPINTSSSESSPPWSFTSASSCGSYTPPSVCPGPAEIKLASIIRRNLLISAPGVVIFILLLKIDAPDGHRVFVAFLHLNQSTRHCGIAGGAGVVSSPP</sequence>
<dbReference type="AlphaFoldDB" id="A0A6G0HEX3"/>
<keyword evidence="2" id="KW-1185">Reference proteome</keyword>
<comment type="caution">
    <text evidence="1">The sequence shown here is derived from an EMBL/GenBank/DDBJ whole genome shotgun (WGS) entry which is preliminary data.</text>
</comment>